<keyword evidence="1" id="KW-0472">Membrane</keyword>
<organism evidence="2 3">
    <name type="scientific">Emiliania huxleyi (strain CCMP1516)</name>
    <dbReference type="NCBI Taxonomy" id="280463"/>
    <lineage>
        <taxon>Eukaryota</taxon>
        <taxon>Haptista</taxon>
        <taxon>Haptophyta</taxon>
        <taxon>Prymnesiophyceae</taxon>
        <taxon>Isochrysidales</taxon>
        <taxon>Noelaerhabdaceae</taxon>
        <taxon>Emiliania</taxon>
    </lineage>
</organism>
<proteinExistence type="predicted"/>
<dbReference type="HOGENOM" id="CLU_1771571_0_0_1"/>
<keyword evidence="3" id="KW-1185">Reference proteome</keyword>
<feature type="transmembrane region" description="Helical" evidence="1">
    <location>
        <begin position="85"/>
        <end position="102"/>
    </location>
</feature>
<evidence type="ECO:0008006" key="4">
    <source>
        <dbReference type="Google" id="ProtNLM"/>
    </source>
</evidence>
<evidence type="ECO:0000313" key="3">
    <source>
        <dbReference type="Proteomes" id="UP000013827"/>
    </source>
</evidence>
<reference evidence="2" key="2">
    <citation type="submission" date="2024-10" db="UniProtKB">
        <authorList>
            <consortium name="EnsemblProtists"/>
        </authorList>
    </citation>
    <scope>IDENTIFICATION</scope>
</reference>
<reference evidence="3" key="1">
    <citation type="journal article" date="2013" name="Nature">
        <title>Pan genome of the phytoplankton Emiliania underpins its global distribution.</title>
        <authorList>
            <person name="Read B.A."/>
            <person name="Kegel J."/>
            <person name="Klute M.J."/>
            <person name="Kuo A."/>
            <person name="Lefebvre S.C."/>
            <person name="Maumus F."/>
            <person name="Mayer C."/>
            <person name="Miller J."/>
            <person name="Monier A."/>
            <person name="Salamov A."/>
            <person name="Young J."/>
            <person name="Aguilar M."/>
            <person name="Claverie J.M."/>
            <person name="Frickenhaus S."/>
            <person name="Gonzalez K."/>
            <person name="Herman E.K."/>
            <person name="Lin Y.C."/>
            <person name="Napier J."/>
            <person name="Ogata H."/>
            <person name="Sarno A.F."/>
            <person name="Shmutz J."/>
            <person name="Schroeder D."/>
            <person name="de Vargas C."/>
            <person name="Verret F."/>
            <person name="von Dassow P."/>
            <person name="Valentin K."/>
            <person name="Van de Peer Y."/>
            <person name="Wheeler G."/>
            <person name="Dacks J.B."/>
            <person name="Delwiche C.F."/>
            <person name="Dyhrman S.T."/>
            <person name="Glockner G."/>
            <person name="John U."/>
            <person name="Richards T."/>
            <person name="Worden A.Z."/>
            <person name="Zhang X."/>
            <person name="Grigoriev I.V."/>
            <person name="Allen A.E."/>
            <person name="Bidle K."/>
            <person name="Borodovsky M."/>
            <person name="Bowler C."/>
            <person name="Brownlee C."/>
            <person name="Cock J.M."/>
            <person name="Elias M."/>
            <person name="Gladyshev V.N."/>
            <person name="Groth M."/>
            <person name="Guda C."/>
            <person name="Hadaegh A."/>
            <person name="Iglesias-Rodriguez M.D."/>
            <person name="Jenkins J."/>
            <person name="Jones B.M."/>
            <person name="Lawson T."/>
            <person name="Leese F."/>
            <person name="Lindquist E."/>
            <person name="Lobanov A."/>
            <person name="Lomsadze A."/>
            <person name="Malik S.B."/>
            <person name="Marsh M.E."/>
            <person name="Mackinder L."/>
            <person name="Mock T."/>
            <person name="Mueller-Roeber B."/>
            <person name="Pagarete A."/>
            <person name="Parker M."/>
            <person name="Probert I."/>
            <person name="Quesneville H."/>
            <person name="Raines C."/>
            <person name="Rensing S.A."/>
            <person name="Riano-Pachon D.M."/>
            <person name="Richier S."/>
            <person name="Rokitta S."/>
            <person name="Shiraiwa Y."/>
            <person name="Soanes D.M."/>
            <person name="van der Giezen M."/>
            <person name="Wahlund T.M."/>
            <person name="Williams B."/>
            <person name="Wilson W."/>
            <person name="Wolfe G."/>
            <person name="Wurch L.L."/>
        </authorList>
    </citation>
    <scope>NUCLEOTIDE SEQUENCE</scope>
</reference>
<name>A0A0D3I2Z6_EMIH1</name>
<dbReference type="PaxDb" id="2903-EOD05631"/>
<dbReference type="EnsemblProtists" id="EOD05631">
    <property type="protein sequence ID" value="EOD05631"/>
    <property type="gene ID" value="EMIHUDRAFT_359910"/>
</dbReference>
<feature type="transmembrane region" description="Helical" evidence="1">
    <location>
        <begin position="12"/>
        <end position="33"/>
    </location>
</feature>
<evidence type="ECO:0000256" key="1">
    <source>
        <dbReference type="SAM" id="Phobius"/>
    </source>
</evidence>
<dbReference type="RefSeq" id="XP_005758060.1">
    <property type="nucleotide sequence ID" value="XM_005758003.1"/>
</dbReference>
<sequence length="147" mass="16422">MKTQRRPPLDHISGMRALLSGWIVLGHYCSFPPQEGVFTLLLGRGYVAVQGFIILSGFITHYAYHDARYDAWPAVLRFYAKRFGAILGSYYLFYALTAAWRVCFDWDGVVAHADSMLLSLVLCQAWLTGVPGRVSVPGVDGNYPRSS</sequence>
<protein>
    <recommendedName>
        <fullName evidence="4">Acyltransferase 3 domain-containing protein</fullName>
    </recommendedName>
</protein>
<dbReference type="Proteomes" id="UP000013827">
    <property type="component" value="Unassembled WGS sequence"/>
</dbReference>
<dbReference type="GeneID" id="17251794"/>
<feature type="transmembrane region" description="Helical" evidence="1">
    <location>
        <begin position="45"/>
        <end position="64"/>
    </location>
</feature>
<dbReference type="AlphaFoldDB" id="A0A0D3I2Z6"/>
<keyword evidence="1" id="KW-1133">Transmembrane helix</keyword>
<accession>A0A0D3I2Z6</accession>
<keyword evidence="1" id="KW-0812">Transmembrane</keyword>
<dbReference type="KEGG" id="ehx:EMIHUDRAFT_359910"/>
<evidence type="ECO:0000313" key="2">
    <source>
        <dbReference type="EnsemblProtists" id="EOD05631"/>
    </source>
</evidence>